<sequence>MDPASARHIPTKKRELDISGSEVKEDSTFNFARQYFTGDMDAIAEDVMRAKEVSVTVRSLFDSGDKPPINLEERGGTPVRGGLPARAVRGEVCVRGGVRVRGESQVLPNDIPDHGNHTPQSCMDPKQLRESIGLPAPIEDTRFITFTPSEKQEYSDLMARCRSSIDKAIRDEGSIEDSKVLSRQTNKLQLALGGFEKHKRSTQTERTQDVATYFGIKDLQIE</sequence>
<evidence type="ECO:0000313" key="3">
    <source>
        <dbReference type="Proteomes" id="UP001408356"/>
    </source>
</evidence>
<comment type="caution">
    <text evidence="2">The sequence shown here is derived from an EMBL/GenBank/DDBJ whole genome shotgun (WGS) entry which is preliminary data.</text>
</comment>
<gene>
    <name evidence="2" type="ORF">SUNI508_09470</name>
</gene>
<organism evidence="2 3">
    <name type="scientific">Seiridium unicorne</name>
    <dbReference type="NCBI Taxonomy" id="138068"/>
    <lineage>
        <taxon>Eukaryota</taxon>
        <taxon>Fungi</taxon>
        <taxon>Dikarya</taxon>
        <taxon>Ascomycota</taxon>
        <taxon>Pezizomycotina</taxon>
        <taxon>Sordariomycetes</taxon>
        <taxon>Xylariomycetidae</taxon>
        <taxon>Amphisphaeriales</taxon>
        <taxon>Sporocadaceae</taxon>
        <taxon>Seiridium</taxon>
    </lineage>
</organism>
<evidence type="ECO:0000313" key="2">
    <source>
        <dbReference type="EMBL" id="KAK9416772.1"/>
    </source>
</evidence>
<evidence type="ECO:0000256" key="1">
    <source>
        <dbReference type="SAM" id="MobiDB-lite"/>
    </source>
</evidence>
<proteinExistence type="predicted"/>
<protein>
    <submittedName>
        <fullName evidence="2">Uncharacterized protein</fullName>
    </submittedName>
</protein>
<name>A0ABR2UQG1_9PEZI</name>
<feature type="compositionally biased region" description="Basic and acidic residues" evidence="1">
    <location>
        <begin position="12"/>
        <end position="21"/>
    </location>
</feature>
<feature type="region of interest" description="Disordered" evidence="1">
    <location>
        <begin position="1"/>
        <end position="21"/>
    </location>
</feature>
<dbReference type="EMBL" id="JARVKF010000404">
    <property type="protein sequence ID" value="KAK9416772.1"/>
    <property type="molecule type" value="Genomic_DNA"/>
</dbReference>
<reference evidence="2 3" key="1">
    <citation type="journal article" date="2024" name="J. Plant Pathol.">
        <title>Sequence and assembly of the genome of Seiridium unicorne, isolate CBS 538.82, causal agent of cypress canker disease.</title>
        <authorList>
            <person name="Scali E."/>
            <person name="Rocca G.D."/>
            <person name="Danti R."/>
            <person name="Garbelotto M."/>
            <person name="Barberini S."/>
            <person name="Baroncelli R."/>
            <person name="Emiliani G."/>
        </authorList>
    </citation>
    <scope>NUCLEOTIDE SEQUENCE [LARGE SCALE GENOMIC DNA]</scope>
    <source>
        <strain evidence="2 3">BM-138-508</strain>
    </source>
</reference>
<keyword evidence="3" id="KW-1185">Reference proteome</keyword>
<accession>A0ABR2UQG1</accession>
<dbReference type="Proteomes" id="UP001408356">
    <property type="component" value="Unassembled WGS sequence"/>
</dbReference>